<evidence type="ECO:0000313" key="3">
    <source>
        <dbReference type="Proteomes" id="UP000583556"/>
    </source>
</evidence>
<dbReference type="AlphaFoldDB" id="A0A7Y0GBF2"/>
<evidence type="ECO:0000256" key="1">
    <source>
        <dbReference type="SAM" id="SignalP"/>
    </source>
</evidence>
<accession>A0A7Y0GBF2</accession>
<dbReference type="RefSeq" id="WP_169493839.1">
    <property type="nucleotide sequence ID" value="NZ_JABBGM010000005.1"/>
</dbReference>
<protein>
    <submittedName>
        <fullName evidence="2">Uncharacterized protein</fullName>
    </submittedName>
</protein>
<comment type="caution">
    <text evidence="2">The sequence shown here is derived from an EMBL/GenBank/DDBJ whole genome shotgun (WGS) entry which is preliminary data.</text>
</comment>
<proteinExistence type="predicted"/>
<reference evidence="2 3" key="1">
    <citation type="submission" date="2020-04" db="EMBL/GenBank/DDBJ databases">
        <title>Novosphingobium sp. TW-4 isolated from soil.</title>
        <authorList>
            <person name="Dahal R.H."/>
            <person name="Chaudhary D.K."/>
        </authorList>
    </citation>
    <scope>NUCLEOTIDE SEQUENCE [LARGE SCALE GENOMIC DNA]</scope>
    <source>
        <strain evidence="2 3">TW-4</strain>
    </source>
</reference>
<feature type="chain" id="PRO_5031000049" evidence="1">
    <location>
        <begin position="20"/>
        <end position="173"/>
    </location>
</feature>
<name>A0A7Y0GBF2_9SPHN</name>
<keyword evidence="3" id="KW-1185">Reference proteome</keyword>
<organism evidence="2 3">
    <name type="scientific">Novosphingobium olei</name>
    <dbReference type="NCBI Taxonomy" id="2728851"/>
    <lineage>
        <taxon>Bacteria</taxon>
        <taxon>Pseudomonadati</taxon>
        <taxon>Pseudomonadota</taxon>
        <taxon>Alphaproteobacteria</taxon>
        <taxon>Sphingomonadales</taxon>
        <taxon>Sphingomonadaceae</taxon>
        <taxon>Novosphingobium</taxon>
    </lineage>
</organism>
<sequence length="173" mass="18510">MAAAAVAAIIGIGPLSAAAKDDSPPPKVFVDLLACRSTQDTQARLACYDQAAAALEAAERKQDIVIADRKDVRELRRGLFGYAVPAGKLTGLGKGQDGEELNRVETKVTAVTSNRAGRLRLIFADVGTWDQTDINDFAISPKVGQAAWLEKGALGSYFVSVNKQPPIKMRRVE</sequence>
<feature type="signal peptide" evidence="1">
    <location>
        <begin position="1"/>
        <end position="19"/>
    </location>
</feature>
<dbReference type="Proteomes" id="UP000583556">
    <property type="component" value="Unassembled WGS sequence"/>
</dbReference>
<keyword evidence="1" id="KW-0732">Signal</keyword>
<dbReference type="EMBL" id="JABBGM010000005">
    <property type="protein sequence ID" value="NML94567.1"/>
    <property type="molecule type" value="Genomic_DNA"/>
</dbReference>
<evidence type="ECO:0000313" key="2">
    <source>
        <dbReference type="EMBL" id="NML94567.1"/>
    </source>
</evidence>
<gene>
    <name evidence="2" type="ORF">HHL27_12915</name>
</gene>